<proteinExistence type="predicted"/>
<dbReference type="AlphaFoldDB" id="A0A7S1U4S0"/>
<feature type="region of interest" description="Disordered" evidence="1">
    <location>
        <begin position="43"/>
        <end position="71"/>
    </location>
</feature>
<reference evidence="3" key="1">
    <citation type="submission" date="2021-01" db="EMBL/GenBank/DDBJ databases">
        <authorList>
            <person name="Corre E."/>
            <person name="Pelletier E."/>
            <person name="Niang G."/>
            <person name="Scheremetjew M."/>
            <person name="Finn R."/>
            <person name="Kale V."/>
            <person name="Holt S."/>
            <person name="Cochrane G."/>
            <person name="Meng A."/>
            <person name="Brown T."/>
            <person name="Cohen L."/>
        </authorList>
    </citation>
    <scope>NUCLEOTIDE SEQUENCE</scope>
    <source>
        <strain evidence="3">CCMP2877</strain>
    </source>
</reference>
<feature type="signal peptide" evidence="2">
    <location>
        <begin position="1"/>
        <end position="27"/>
    </location>
</feature>
<dbReference type="EMBL" id="HBGJ01024168">
    <property type="protein sequence ID" value="CAD9257069.1"/>
    <property type="molecule type" value="Transcribed_RNA"/>
</dbReference>
<accession>A0A7S1U4S0</accession>
<sequence length="239" mass="25460">MERCGRQPAPLPRRLLLLALLLGLAAGARHRVARAGVARHGRLAPATRLRASNPNSDPNPKPNANPKSKLNPSALVEKLRAQWSYERSVRVWPPDLDDPLLVYGDVLALAVVAIAHGAIDSAAAPDFPGWDAPLTSGMPHLAQVCARAAVLVLCWAVGGGLNNALCYSAAADRETAVAVVAKAGLDMTNAHLVLVLLTKGALLHVAVDPAELGFDCFGAATMLLLWRMWYAERFGGWYS</sequence>
<organism evidence="3">
    <name type="scientific">Phaeomonas parva</name>
    <dbReference type="NCBI Taxonomy" id="124430"/>
    <lineage>
        <taxon>Eukaryota</taxon>
        <taxon>Sar</taxon>
        <taxon>Stramenopiles</taxon>
        <taxon>Ochrophyta</taxon>
        <taxon>Pinguiophyceae</taxon>
        <taxon>Pinguiochrysidales</taxon>
        <taxon>Pinguiochrysidaceae</taxon>
        <taxon>Phaeomonas</taxon>
    </lineage>
</organism>
<name>A0A7S1U4S0_9STRA</name>
<evidence type="ECO:0000256" key="2">
    <source>
        <dbReference type="SAM" id="SignalP"/>
    </source>
</evidence>
<gene>
    <name evidence="3" type="ORF">PPAR1163_LOCUS15440</name>
</gene>
<evidence type="ECO:0000313" key="3">
    <source>
        <dbReference type="EMBL" id="CAD9257069.1"/>
    </source>
</evidence>
<feature type="chain" id="PRO_5030658161" description="Transmembrane protein 147" evidence="2">
    <location>
        <begin position="28"/>
        <end position="239"/>
    </location>
</feature>
<keyword evidence="2" id="KW-0732">Signal</keyword>
<evidence type="ECO:0008006" key="4">
    <source>
        <dbReference type="Google" id="ProtNLM"/>
    </source>
</evidence>
<protein>
    <recommendedName>
        <fullName evidence="4">Transmembrane protein 147</fullName>
    </recommendedName>
</protein>
<evidence type="ECO:0000256" key="1">
    <source>
        <dbReference type="SAM" id="MobiDB-lite"/>
    </source>
</evidence>